<dbReference type="Gene3D" id="3.40.50.1820">
    <property type="entry name" value="alpha/beta hydrolase"/>
    <property type="match status" value="1"/>
</dbReference>
<keyword evidence="2" id="KW-0378">Hydrolase</keyword>
<protein>
    <recommendedName>
        <fullName evidence="4">Epoxide hydrolase N-terminal domain-containing protein</fullName>
    </recommendedName>
</protein>
<dbReference type="Pfam" id="PF06441">
    <property type="entry name" value="EHN"/>
    <property type="match status" value="1"/>
</dbReference>
<dbReference type="GO" id="GO:0004301">
    <property type="term" value="F:epoxide hydrolase activity"/>
    <property type="evidence" value="ECO:0007669"/>
    <property type="project" value="TreeGrafter"/>
</dbReference>
<dbReference type="AlphaFoldDB" id="A0AA38WWT9"/>
<dbReference type="PIRSF" id="PIRSF001112">
    <property type="entry name" value="Epoxide_hydrolase"/>
    <property type="match status" value="1"/>
</dbReference>
<dbReference type="InterPro" id="IPR029058">
    <property type="entry name" value="AB_hydrolase_fold"/>
</dbReference>
<evidence type="ECO:0000256" key="2">
    <source>
        <dbReference type="ARBA" id="ARBA00022801"/>
    </source>
</evidence>
<reference evidence="5" key="1">
    <citation type="submission" date="2022-10" db="EMBL/GenBank/DDBJ databases">
        <title>Culturing micro-colonial fungi from biological soil crusts in the Mojave desert and describing Neophaeococcomyces mojavensis, and introducing the new genera and species Taxawa tesnikishii.</title>
        <authorList>
            <person name="Kurbessoian T."/>
            <person name="Stajich J.E."/>
        </authorList>
    </citation>
    <scope>NUCLEOTIDE SEQUENCE</scope>
    <source>
        <strain evidence="5">TK_41</strain>
    </source>
</reference>
<sequence length="410" mass="46374">MSYNQIPEGASLKIEPFKLNIDQSKVDHFYQLLKLSPLAPLTFENNQATPPAGISHYGVTMDWMKKTKEHWESKYDWKKREKRINDIPQYTTDVKDDDGYVFKIHFAALFSQKQDAIPIVWLHGWPGDYLEFLGLMRLVRDKYPADQLPYHIIVPSLPGYALSSGPPADKNFDTEGIARIVDKLMVGLGAEQSSINGYVAQGGDVGSYACRPLSLHRACKAVHLNFGLMRHPEGTSPTGSTEIEAKGVERFNAFASDGSAYAYFHGSRPATVGFVLSSSPVAQLAWIGDKFLCWTDPNTRPSTDDILDSITLYWFTQSLARCIYPYREFYSKNEVDYIVHSDPKYHIKQPLGYSYFPMELSPIPVEWVATTGNMVWSKSHESGGHFAAFERPETLLQDVEEFVEKVFGKK</sequence>
<dbReference type="GO" id="GO:0097176">
    <property type="term" value="P:epoxide metabolic process"/>
    <property type="evidence" value="ECO:0007669"/>
    <property type="project" value="TreeGrafter"/>
</dbReference>
<accession>A0AA38WWT9</accession>
<dbReference type="Proteomes" id="UP001172673">
    <property type="component" value="Unassembled WGS sequence"/>
</dbReference>
<evidence type="ECO:0000256" key="3">
    <source>
        <dbReference type="PIRSR" id="PIRSR001112-1"/>
    </source>
</evidence>
<dbReference type="InterPro" id="IPR000639">
    <property type="entry name" value="Epox_hydrolase-like"/>
</dbReference>
<evidence type="ECO:0000256" key="1">
    <source>
        <dbReference type="ARBA" id="ARBA00010088"/>
    </source>
</evidence>
<evidence type="ECO:0000313" key="6">
    <source>
        <dbReference type="Proteomes" id="UP001172673"/>
    </source>
</evidence>
<dbReference type="EMBL" id="JAPDRK010000025">
    <property type="protein sequence ID" value="KAJ9602606.1"/>
    <property type="molecule type" value="Genomic_DNA"/>
</dbReference>
<dbReference type="PANTHER" id="PTHR21661:SF39">
    <property type="entry name" value="HYDROLASE, PUTATIVE (AFU_ORTHOLOGUE AFUA_3G08960)-RELATED"/>
    <property type="match status" value="1"/>
</dbReference>
<feature type="active site" description="Proton donor" evidence="3">
    <location>
        <position position="326"/>
    </location>
</feature>
<name>A0AA38WWT9_9EURO</name>
<dbReference type="InterPro" id="IPR010497">
    <property type="entry name" value="Epoxide_hydro_N"/>
</dbReference>
<organism evidence="5 6">
    <name type="scientific">Cladophialophora chaetospira</name>
    <dbReference type="NCBI Taxonomy" id="386627"/>
    <lineage>
        <taxon>Eukaryota</taxon>
        <taxon>Fungi</taxon>
        <taxon>Dikarya</taxon>
        <taxon>Ascomycota</taxon>
        <taxon>Pezizomycotina</taxon>
        <taxon>Eurotiomycetes</taxon>
        <taxon>Chaetothyriomycetidae</taxon>
        <taxon>Chaetothyriales</taxon>
        <taxon>Herpotrichiellaceae</taxon>
        <taxon>Cladophialophora</taxon>
    </lineage>
</organism>
<proteinExistence type="inferred from homology"/>
<feature type="active site" description="Nucleophile" evidence="3">
    <location>
        <position position="204"/>
    </location>
</feature>
<comment type="caution">
    <text evidence="5">The sequence shown here is derived from an EMBL/GenBank/DDBJ whole genome shotgun (WGS) entry which is preliminary data.</text>
</comment>
<evidence type="ECO:0000259" key="4">
    <source>
        <dbReference type="Pfam" id="PF06441"/>
    </source>
</evidence>
<dbReference type="SUPFAM" id="SSF53474">
    <property type="entry name" value="alpha/beta-Hydrolases"/>
    <property type="match status" value="1"/>
</dbReference>
<keyword evidence="6" id="KW-1185">Reference proteome</keyword>
<feature type="active site" description="Proton acceptor" evidence="3">
    <location>
        <position position="385"/>
    </location>
</feature>
<evidence type="ECO:0000313" key="5">
    <source>
        <dbReference type="EMBL" id="KAJ9602606.1"/>
    </source>
</evidence>
<dbReference type="PRINTS" id="PR00412">
    <property type="entry name" value="EPOXHYDRLASE"/>
</dbReference>
<comment type="similarity">
    <text evidence="1">Belongs to the peptidase S33 family.</text>
</comment>
<feature type="domain" description="Epoxide hydrolase N-terminal" evidence="4">
    <location>
        <begin position="14"/>
        <end position="132"/>
    </location>
</feature>
<gene>
    <name evidence="5" type="ORF">H2200_012799</name>
</gene>
<dbReference type="InterPro" id="IPR016292">
    <property type="entry name" value="Epoxide_hydrolase"/>
</dbReference>
<dbReference type="PANTHER" id="PTHR21661">
    <property type="entry name" value="EPOXIDE HYDROLASE 1-RELATED"/>
    <property type="match status" value="1"/>
</dbReference>